<gene>
    <name evidence="3" type="ORF">Cabys_641</name>
    <name evidence="4" type="ORF">Calab_1886</name>
</gene>
<dbReference type="Gene3D" id="3.40.50.12170">
    <property type="entry name" value="Uncharacterised protein PF07075, DUF1343"/>
    <property type="match status" value="1"/>
</dbReference>
<dbReference type="KEGG" id="caby:Cabys_641"/>
<evidence type="ECO:0000259" key="2">
    <source>
        <dbReference type="Pfam" id="PF20732"/>
    </source>
</evidence>
<dbReference type="Pfam" id="PF07075">
    <property type="entry name" value="NamZ_N"/>
    <property type="match status" value="1"/>
</dbReference>
<dbReference type="InterPro" id="IPR008302">
    <property type="entry name" value="NamZ"/>
</dbReference>
<organism evidence="4 5">
    <name type="scientific">Caldithrix abyssi DSM 13497</name>
    <dbReference type="NCBI Taxonomy" id="880073"/>
    <lineage>
        <taxon>Bacteria</taxon>
        <taxon>Pseudomonadati</taxon>
        <taxon>Calditrichota</taxon>
        <taxon>Calditrichia</taxon>
        <taxon>Calditrichales</taxon>
        <taxon>Calditrichaceae</taxon>
        <taxon>Caldithrix</taxon>
    </lineage>
</organism>
<dbReference type="PANTHER" id="PTHR42915">
    <property type="entry name" value="HYPOTHETICAL 460 KDA PROTEIN IN FEUA-SIGW INTERGENIC REGION [PRECURSOR]"/>
    <property type="match status" value="1"/>
</dbReference>
<feature type="domain" description="Peptidoglycan beta-N-acetylmuramidase NamZ C-terminal" evidence="2">
    <location>
        <begin position="253"/>
        <end position="410"/>
    </location>
</feature>
<dbReference type="GO" id="GO:0033922">
    <property type="term" value="F:peptidoglycan beta-N-acetylmuramidase activity"/>
    <property type="evidence" value="ECO:0007669"/>
    <property type="project" value="InterPro"/>
</dbReference>
<dbReference type="eggNOG" id="COG3876">
    <property type="taxonomic scope" value="Bacteria"/>
</dbReference>
<dbReference type="PIRSF" id="PIRSF016719">
    <property type="entry name" value="UCP016719"/>
    <property type="match status" value="1"/>
</dbReference>
<dbReference type="OrthoDB" id="9801061at2"/>
<keyword evidence="5" id="KW-1185">Reference proteome</keyword>
<feature type="domain" description="Peptidoglycan beta-N-acetylmuramidase NamZ N-terminal" evidence="1">
    <location>
        <begin position="45"/>
        <end position="248"/>
    </location>
</feature>
<proteinExistence type="predicted"/>
<dbReference type="Gene3D" id="3.90.1150.140">
    <property type="match status" value="1"/>
</dbReference>
<dbReference type="InterPro" id="IPR048503">
    <property type="entry name" value="NamZ_C"/>
</dbReference>
<dbReference type="Proteomes" id="UP000004671">
    <property type="component" value="Chromosome"/>
</dbReference>
<evidence type="ECO:0000313" key="4">
    <source>
        <dbReference type="EMBL" id="EHO41500.1"/>
    </source>
</evidence>
<name>H1XTM5_CALAY</name>
<dbReference type="EMBL" id="CM001402">
    <property type="protein sequence ID" value="EHO41500.1"/>
    <property type="molecule type" value="Genomic_DNA"/>
</dbReference>
<evidence type="ECO:0000313" key="6">
    <source>
        <dbReference type="Proteomes" id="UP000183868"/>
    </source>
</evidence>
<evidence type="ECO:0000313" key="5">
    <source>
        <dbReference type="Proteomes" id="UP000004671"/>
    </source>
</evidence>
<dbReference type="Proteomes" id="UP000183868">
    <property type="component" value="Chromosome"/>
</dbReference>
<dbReference type="PROSITE" id="PS51257">
    <property type="entry name" value="PROKAR_LIPOPROTEIN"/>
    <property type="match status" value="1"/>
</dbReference>
<protein>
    <submittedName>
        <fullName evidence="4">Uncharacterized conserved protein UCP016719</fullName>
    </submittedName>
    <submittedName>
        <fullName evidence="3">Uncharacterized conserved protein YbbC, DUF1343 family</fullName>
    </submittedName>
</protein>
<dbReference type="STRING" id="880073.Cabys_641"/>
<dbReference type="InterPro" id="IPR048502">
    <property type="entry name" value="NamZ_N"/>
</dbReference>
<accession>H1XTM5</accession>
<dbReference type="Pfam" id="PF20732">
    <property type="entry name" value="NamZ_C"/>
    <property type="match status" value="1"/>
</dbReference>
<dbReference type="RefSeq" id="WP_006928639.1">
    <property type="nucleotide sequence ID" value="NZ_CM001402.1"/>
</dbReference>
<reference evidence="4 5" key="1">
    <citation type="submission" date="2011-09" db="EMBL/GenBank/DDBJ databases">
        <title>The permanent draft genome of Caldithrix abyssi DSM 13497.</title>
        <authorList>
            <consortium name="US DOE Joint Genome Institute (JGI-PGF)"/>
            <person name="Lucas S."/>
            <person name="Han J."/>
            <person name="Lapidus A."/>
            <person name="Bruce D."/>
            <person name="Goodwin L."/>
            <person name="Pitluck S."/>
            <person name="Peters L."/>
            <person name="Kyrpides N."/>
            <person name="Mavromatis K."/>
            <person name="Ivanova N."/>
            <person name="Mikhailova N."/>
            <person name="Chertkov O."/>
            <person name="Detter J.C."/>
            <person name="Tapia R."/>
            <person name="Han C."/>
            <person name="Land M."/>
            <person name="Hauser L."/>
            <person name="Markowitz V."/>
            <person name="Cheng J.-F."/>
            <person name="Hugenholtz P."/>
            <person name="Woyke T."/>
            <person name="Wu D."/>
            <person name="Spring S."/>
            <person name="Brambilla E."/>
            <person name="Klenk H.-P."/>
            <person name="Eisen J.A."/>
        </authorList>
    </citation>
    <scope>NUCLEOTIDE SEQUENCE [LARGE SCALE GENOMIC DNA]</scope>
    <source>
        <strain evidence="4 5">DSM 13497</strain>
    </source>
</reference>
<sequence precursor="true">MKPFLPILFILLTLASCQGKSKQTVVIGLDRVTEYQHLFENKNLGIIANHTAFNSRGEFILNVFQNIPGAKIKALFGPEHGFRGNYAAGKKIDEHSLLDSIPIYSLYGKDVKPTPEMLANIDVLIFDIQDIGARFYTYIWTMALAMEAAAEQNIPFVVLDRPNPINGEAIEGPLLDTAFASFVGLFPIPVRHGMTAGELATLFNEQGWLKNGVRAKLRIVPMKNWQRSMWYDQTGLKFIAPSPNMPDLATATVYPGMCLLEGTNVSEGRGTEMPFLQFGAPWIKTAVLLKELRALNLPGVQFDSTIFKPQSIPGKAVHPKFENQRCYGVRLRVTDRNAFRSFKTGVLVIKALHDLYPDHFAWRVGHFDRLCGTDAVRLAIEKGEQLDVLFEQWEKEGEAFQKQRQPYLLY</sequence>
<dbReference type="HOGENOM" id="CLU_033227_1_0_0"/>
<dbReference type="InParanoid" id="H1XTM5"/>
<dbReference type="AlphaFoldDB" id="H1XTM5"/>
<dbReference type="EMBL" id="CP018099">
    <property type="protein sequence ID" value="APF17392.1"/>
    <property type="molecule type" value="Genomic_DNA"/>
</dbReference>
<reference evidence="3 6" key="2">
    <citation type="submission" date="2016-11" db="EMBL/GenBank/DDBJ databases">
        <title>Genomic analysis of Caldithrix abyssi and proposal of a novel bacterial phylum Caldithrichaeota.</title>
        <authorList>
            <person name="Kublanov I."/>
            <person name="Sigalova O."/>
            <person name="Gavrilov S."/>
            <person name="Lebedinsky A."/>
            <person name="Ivanova N."/>
            <person name="Daum C."/>
            <person name="Reddy T."/>
            <person name="Klenk H.P."/>
            <person name="Goker M."/>
            <person name="Reva O."/>
            <person name="Miroshnichenko M."/>
            <person name="Kyprides N."/>
            <person name="Woyke T."/>
            <person name="Gelfand M."/>
        </authorList>
    </citation>
    <scope>NUCLEOTIDE SEQUENCE [LARGE SCALE GENOMIC DNA]</scope>
    <source>
        <strain evidence="3 6">LF13</strain>
    </source>
</reference>
<dbReference type="PANTHER" id="PTHR42915:SF1">
    <property type="entry name" value="PEPTIDOGLYCAN BETA-N-ACETYLMURAMIDASE NAMZ"/>
    <property type="match status" value="1"/>
</dbReference>
<evidence type="ECO:0000259" key="1">
    <source>
        <dbReference type="Pfam" id="PF07075"/>
    </source>
</evidence>
<dbReference type="PaxDb" id="880073-Calab_1886"/>
<evidence type="ECO:0000313" key="3">
    <source>
        <dbReference type="EMBL" id="APF17392.1"/>
    </source>
</evidence>